<evidence type="ECO:0000313" key="2">
    <source>
        <dbReference type="Proteomes" id="UP001164929"/>
    </source>
</evidence>
<dbReference type="EMBL" id="JAQIZT010000001">
    <property type="protein sequence ID" value="KAJ7011047.1"/>
    <property type="molecule type" value="Genomic_DNA"/>
</dbReference>
<proteinExistence type="predicted"/>
<dbReference type="AlphaFoldDB" id="A0AAD6WG25"/>
<keyword evidence="2" id="KW-1185">Reference proteome</keyword>
<dbReference type="Proteomes" id="UP001164929">
    <property type="component" value="Chromosome 1"/>
</dbReference>
<organism evidence="1 2">
    <name type="scientific">Populus alba x Populus x berolinensis</name>
    <dbReference type="NCBI Taxonomy" id="444605"/>
    <lineage>
        <taxon>Eukaryota</taxon>
        <taxon>Viridiplantae</taxon>
        <taxon>Streptophyta</taxon>
        <taxon>Embryophyta</taxon>
        <taxon>Tracheophyta</taxon>
        <taxon>Spermatophyta</taxon>
        <taxon>Magnoliopsida</taxon>
        <taxon>eudicotyledons</taxon>
        <taxon>Gunneridae</taxon>
        <taxon>Pentapetalae</taxon>
        <taxon>rosids</taxon>
        <taxon>fabids</taxon>
        <taxon>Malpighiales</taxon>
        <taxon>Salicaceae</taxon>
        <taxon>Saliceae</taxon>
        <taxon>Populus</taxon>
    </lineage>
</organism>
<sequence>MTEAPLRNSGHGMPILSSSIKTRSFNSSLLQPILVSRDWSVWRVRVHGAR</sequence>
<evidence type="ECO:0000313" key="1">
    <source>
        <dbReference type="EMBL" id="KAJ7011047.1"/>
    </source>
</evidence>
<accession>A0AAD6WG25</accession>
<reference evidence="1 2" key="1">
    <citation type="journal article" date="2023" name="Mol. Ecol. Resour.">
        <title>Chromosome-level genome assembly of a triploid poplar Populus alba 'Berolinensis'.</title>
        <authorList>
            <person name="Chen S."/>
            <person name="Yu Y."/>
            <person name="Wang X."/>
            <person name="Wang S."/>
            <person name="Zhang T."/>
            <person name="Zhou Y."/>
            <person name="He R."/>
            <person name="Meng N."/>
            <person name="Wang Y."/>
            <person name="Liu W."/>
            <person name="Liu Z."/>
            <person name="Liu J."/>
            <person name="Guo Q."/>
            <person name="Huang H."/>
            <person name="Sederoff R.R."/>
            <person name="Wang G."/>
            <person name="Qu G."/>
            <person name="Chen S."/>
        </authorList>
    </citation>
    <scope>NUCLEOTIDE SEQUENCE [LARGE SCALE GENOMIC DNA]</scope>
    <source>
        <strain evidence="1">SC-2020</strain>
    </source>
</reference>
<name>A0AAD6WG25_9ROSI</name>
<comment type="caution">
    <text evidence="1">The sequence shown here is derived from an EMBL/GenBank/DDBJ whole genome shotgun (WGS) entry which is preliminary data.</text>
</comment>
<protein>
    <submittedName>
        <fullName evidence="1">Uncharacterized protein</fullName>
    </submittedName>
</protein>
<gene>
    <name evidence="1" type="ORF">NC653_001470</name>
</gene>